<dbReference type="EMBL" id="CP031598">
    <property type="protein sequence ID" value="QEW27270.1"/>
    <property type="molecule type" value="Genomic_DNA"/>
</dbReference>
<keyword evidence="5 13" id="KW-0418">Kinase</keyword>
<evidence type="ECO:0000313" key="13">
    <source>
        <dbReference type="EMBL" id="KRS17916.1"/>
    </source>
</evidence>
<dbReference type="SUPFAM" id="SSF55874">
    <property type="entry name" value="ATPase domain of HSP90 chaperone/DNA topoisomerase II/histidine kinase"/>
    <property type="match status" value="1"/>
</dbReference>
<gene>
    <name evidence="14" type="primary">nreB</name>
    <name evidence="14" type="ORF">RIdsm_03082</name>
    <name evidence="13" type="ORF">XM52_10170</name>
</gene>
<feature type="transmembrane region" description="Helical" evidence="11">
    <location>
        <begin position="211"/>
        <end position="233"/>
    </location>
</feature>
<dbReference type="EMBL" id="LAXI01000005">
    <property type="protein sequence ID" value="KRS17916.1"/>
    <property type="molecule type" value="Genomic_DNA"/>
</dbReference>
<dbReference type="GO" id="GO:0005886">
    <property type="term" value="C:plasma membrane"/>
    <property type="evidence" value="ECO:0007669"/>
    <property type="project" value="UniProtKB-SubCell"/>
</dbReference>
<dbReference type="STRING" id="540747.SAMN04488031_101263"/>
<dbReference type="SMART" id="SM01049">
    <property type="entry name" value="Cache_2"/>
    <property type="match status" value="1"/>
</dbReference>
<feature type="region of interest" description="Disordered" evidence="10">
    <location>
        <begin position="403"/>
        <end position="426"/>
    </location>
</feature>
<dbReference type="KEGG" id="rid:RIdsm_03082"/>
<dbReference type="Proteomes" id="UP000051401">
    <property type="component" value="Unassembled WGS sequence"/>
</dbReference>
<dbReference type="EC" id="2.7.13.3" evidence="14"/>
<organism evidence="13 15">
    <name type="scientific">Roseovarius indicus</name>
    <dbReference type="NCBI Taxonomy" id="540747"/>
    <lineage>
        <taxon>Bacteria</taxon>
        <taxon>Pseudomonadati</taxon>
        <taxon>Pseudomonadota</taxon>
        <taxon>Alphaproteobacteria</taxon>
        <taxon>Rhodobacterales</taxon>
        <taxon>Roseobacteraceae</taxon>
        <taxon>Roseovarius</taxon>
    </lineage>
</organism>
<keyword evidence="4 11" id="KW-0812">Transmembrane</keyword>
<dbReference type="GO" id="GO:0046983">
    <property type="term" value="F:protein dimerization activity"/>
    <property type="evidence" value="ECO:0007669"/>
    <property type="project" value="InterPro"/>
</dbReference>
<keyword evidence="9" id="KW-0175">Coiled coil</keyword>
<dbReference type="RefSeq" id="WP_057815893.1">
    <property type="nucleotide sequence ID" value="NZ_CAXRJZ010000090.1"/>
</dbReference>
<evidence type="ECO:0000313" key="15">
    <source>
        <dbReference type="Proteomes" id="UP000051401"/>
    </source>
</evidence>
<keyword evidence="3 14" id="KW-0808">Transferase</keyword>
<dbReference type="InterPro" id="IPR011712">
    <property type="entry name" value="Sig_transdc_His_kin_sub3_dim/P"/>
</dbReference>
<evidence type="ECO:0000256" key="2">
    <source>
        <dbReference type="ARBA" id="ARBA00022475"/>
    </source>
</evidence>
<evidence type="ECO:0000256" key="8">
    <source>
        <dbReference type="ARBA" id="ARBA00023136"/>
    </source>
</evidence>
<dbReference type="Gene3D" id="3.30.565.10">
    <property type="entry name" value="Histidine kinase-like ATPase, C-terminal domain"/>
    <property type="match status" value="1"/>
</dbReference>
<dbReference type="CDD" id="cd18774">
    <property type="entry name" value="PDC2_HK_sensor"/>
    <property type="match status" value="1"/>
</dbReference>
<accession>A0A0T5PA45</accession>
<protein>
    <submittedName>
        <fullName evidence="13 14">Histidine kinase</fullName>
        <ecNumber evidence="14">2.7.13.3</ecNumber>
    </submittedName>
</protein>
<name>A0A0T5PA45_9RHOB</name>
<evidence type="ECO:0000256" key="10">
    <source>
        <dbReference type="SAM" id="MobiDB-lite"/>
    </source>
</evidence>
<evidence type="ECO:0000256" key="11">
    <source>
        <dbReference type="SAM" id="Phobius"/>
    </source>
</evidence>
<feature type="transmembrane region" description="Helical" evidence="11">
    <location>
        <begin position="16"/>
        <end position="37"/>
    </location>
</feature>
<dbReference type="InterPro" id="IPR033480">
    <property type="entry name" value="sCache_2"/>
</dbReference>
<comment type="subcellular location">
    <subcellularLocation>
        <location evidence="1">Cell membrane</location>
        <topology evidence="1">Multi-pass membrane protein</topology>
    </subcellularLocation>
</comment>
<dbReference type="PATRIC" id="fig|540747.5.peg.4959"/>
<evidence type="ECO:0000313" key="16">
    <source>
        <dbReference type="Proteomes" id="UP000325785"/>
    </source>
</evidence>
<evidence type="ECO:0000256" key="5">
    <source>
        <dbReference type="ARBA" id="ARBA00022777"/>
    </source>
</evidence>
<reference evidence="14 16" key="2">
    <citation type="submission" date="2018-08" db="EMBL/GenBank/DDBJ databases">
        <title>Genetic Globetrotter - A new plasmid hitch-hiking vast phylogenetic and geographic distances.</title>
        <authorList>
            <person name="Vollmers J."/>
            <person name="Petersen J."/>
        </authorList>
    </citation>
    <scope>NUCLEOTIDE SEQUENCE [LARGE SCALE GENOMIC DNA]</scope>
    <source>
        <strain evidence="14 16">DSM 26383</strain>
    </source>
</reference>
<evidence type="ECO:0000256" key="6">
    <source>
        <dbReference type="ARBA" id="ARBA00022989"/>
    </source>
</evidence>
<dbReference type="PIRSF" id="PIRSF037314">
    <property type="entry name" value="STHK_MctS"/>
    <property type="match status" value="1"/>
</dbReference>
<dbReference type="InterPro" id="IPR003594">
    <property type="entry name" value="HATPase_dom"/>
</dbReference>
<dbReference type="Gene3D" id="3.30.450.20">
    <property type="entry name" value="PAS domain"/>
    <property type="match status" value="1"/>
</dbReference>
<evidence type="ECO:0000256" key="9">
    <source>
        <dbReference type="SAM" id="Coils"/>
    </source>
</evidence>
<dbReference type="GO" id="GO:0000155">
    <property type="term" value="F:phosphorelay sensor kinase activity"/>
    <property type="evidence" value="ECO:0007669"/>
    <property type="project" value="InterPro"/>
</dbReference>
<dbReference type="OrthoDB" id="9778496at2"/>
<feature type="coiled-coil region" evidence="9">
    <location>
        <begin position="33"/>
        <end position="60"/>
    </location>
</feature>
<dbReference type="Proteomes" id="UP000325785">
    <property type="component" value="Chromosome"/>
</dbReference>
<keyword evidence="6 11" id="KW-1133">Transmembrane helix</keyword>
<proteinExistence type="predicted"/>
<evidence type="ECO:0000313" key="14">
    <source>
        <dbReference type="EMBL" id="QEW27270.1"/>
    </source>
</evidence>
<dbReference type="SMART" id="SM00387">
    <property type="entry name" value="HATPase_c"/>
    <property type="match status" value="1"/>
</dbReference>
<dbReference type="InterPro" id="IPR005467">
    <property type="entry name" value="His_kinase_dom"/>
</dbReference>
<dbReference type="Pfam" id="PF07730">
    <property type="entry name" value="HisKA_3"/>
    <property type="match status" value="1"/>
</dbReference>
<dbReference type="InterPro" id="IPR017171">
    <property type="entry name" value="Sig_transdc_His_kinase_MctS"/>
</dbReference>
<keyword evidence="15" id="KW-1185">Reference proteome</keyword>
<evidence type="ECO:0000256" key="3">
    <source>
        <dbReference type="ARBA" id="ARBA00022679"/>
    </source>
</evidence>
<keyword evidence="7" id="KW-0902">Two-component regulatory system</keyword>
<dbReference type="CDD" id="cd16917">
    <property type="entry name" value="HATPase_UhpB-NarQ-NarX-like"/>
    <property type="match status" value="1"/>
</dbReference>
<dbReference type="InterPro" id="IPR050482">
    <property type="entry name" value="Sensor_HK_TwoCompSys"/>
</dbReference>
<keyword evidence="2" id="KW-1003">Cell membrane</keyword>
<dbReference type="Pfam" id="PF17200">
    <property type="entry name" value="sCache_2"/>
    <property type="match status" value="1"/>
</dbReference>
<evidence type="ECO:0000256" key="1">
    <source>
        <dbReference type="ARBA" id="ARBA00004651"/>
    </source>
</evidence>
<dbReference type="Pfam" id="PF02518">
    <property type="entry name" value="HATPase_c"/>
    <property type="match status" value="1"/>
</dbReference>
<feature type="domain" description="Histidine kinase" evidence="12">
    <location>
        <begin position="262"/>
        <end position="460"/>
    </location>
</feature>
<evidence type="ECO:0000256" key="7">
    <source>
        <dbReference type="ARBA" id="ARBA00023012"/>
    </source>
</evidence>
<evidence type="ECO:0000259" key="12">
    <source>
        <dbReference type="PROSITE" id="PS50109"/>
    </source>
</evidence>
<dbReference type="PANTHER" id="PTHR24421">
    <property type="entry name" value="NITRATE/NITRITE SENSOR PROTEIN NARX-RELATED"/>
    <property type="match status" value="1"/>
</dbReference>
<dbReference type="InterPro" id="IPR036890">
    <property type="entry name" value="HATPase_C_sf"/>
</dbReference>
<dbReference type="AlphaFoldDB" id="A0A0T5PA45"/>
<evidence type="ECO:0000256" key="4">
    <source>
        <dbReference type="ARBA" id="ARBA00022692"/>
    </source>
</evidence>
<keyword evidence="8 11" id="KW-0472">Membrane</keyword>
<sequence>MRALRDLIRLNYGQKLFLVATLPLVVAAVLISVIVTLESRQLAEREIRNLEDQLIAAKRAELKNYLSIARTSFFNIYGRAAPDDEEAKLQISQILAAMLYGQDGYFFVYDYDGNNLVSPRQTDLINRNWSGLTDDNGTPVTDELIRLARTGGGYHSYDWRKPSTGETARMVTYVVGLQDWRWAIGTGVFIDDVLATVSAARAGVEARIQRTFLWIGGITLAALLLVFVSGLFINIRERRLADAKLKKLTQRVFDAQEEERGRVARELHDGISQILVGVRYALDTTRRRLEAGDTRAADNLDKGIAYLSGAIQEVRRISRDLRPGVLDDLGLGPALKALIEDFGQRTGIETEFDTVVFRNRLDGDAKIALYRVAQEALTNVERHAGATRVSIDVRGHARGATMRISDNGRGLDPSGRTDTSGNGGLGLRNMQERIEQLDGTLRILSSKSGTVIEASVPLTHLLPPQERSDTSTKASA</sequence>
<dbReference type="Gene3D" id="1.20.5.1930">
    <property type="match status" value="1"/>
</dbReference>
<dbReference type="PROSITE" id="PS50109">
    <property type="entry name" value="HIS_KIN"/>
    <property type="match status" value="1"/>
</dbReference>
<reference evidence="13 15" key="1">
    <citation type="submission" date="2015-04" db="EMBL/GenBank/DDBJ databases">
        <title>The draft genome sequence of Roseovarius indicus B108T.</title>
        <authorList>
            <person name="Li G."/>
            <person name="Lai Q."/>
            <person name="Shao Z."/>
            <person name="Yan P."/>
        </authorList>
    </citation>
    <scope>NUCLEOTIDE SEQUENCE [LARGE SCALE GENOMIC DNA]</scope>
    <source>
        <strain evidence="13 15">B108</strain>
    </source>
</reference>